<dbReference type="GeneID" id="37877706"/>
<dbReference type="InterPro" id="IPR058335">
    <property type="entry name" value="PccX"/>
</dbReference>
<accession>A0A343TIR6</accession>
<keyword evidence="3" id="KW-1185">Reference proteome</keyword>
<sequence length="84" mass="9090">MQLHIPEDASDEEAAAIAAAIGAHLRDRAAAAAAAADSEPTWDDKRWAFAGRIEGLGTRGARDFRLREGTPTDPWTASGRRDRF</sequence>
<protein>
    <recommendedName>
        <fullName evidence="4">Acc operon protein</fullName>
    </recommendedName>
</protein>
<evidence type="ECO:0000313" key="3">
    <source>
        <dbReference type="Proteomes" id="UP000263012"/>
    </source>
</evidence>
<dbReference type="EMBL" id="CP025066">
    <property type="protein sequence ID" value="AUX08988.1"/>
    <property type="molecule type" value="Genomic_DNA"/>
</dbReference>
<dbReference type="Pfam" id="PF26062">
    <property type="entry name" value="DUF8022"/>
    <property type="match status" value="1"/>
</dbReference>
<dbReference type="RefSeq" id="WP_119816831.1">
    <property type="nucleotide sequence ID" value="NZ_CP025066.1"/>
</dbReference>
<evidence type="ECO:0000256" key="1">
    <source>
        <dbReference type="SAM" id="MobiDB-lite"/>
    </source>
</evidence>
<dbReference type="AlphaFoldDB" id="A0A343TIR6"/>
<evidence type="ECO:0000313" key="2">
    <source>
        <dbReference type="EMBL" id="AUX08988.1"/>
    </source>
</evidence>
<proteinExistence type="predicted"/>
<reference evidence="3" key="1">
    <citation type="submission" date="2017-11" db="EMBL/GenBank/DDBJ databases">
        <title>Phenotypic and genomic properties of facultatively anaerobic sulfur-reducing natronoarchaea from hypersaline soda lakes.</title>
        <authorList>
            <person name="Sorokin D.Y."/>
            <person name="Kublanov I.V."/>
            <person name="Roman P."/>
            <person name="Sinninghe Damste J.S."/>
            <person name="Golyshin P.N."/>
            <person name="Rojo D."/>
            <person name="Ciordia S."/>
            <person name="Mena M.D.C."/>
            <person name="Ferrer M."/>
            <person name="Messina E."/>
            <person name="Smedile F."/>
            <person name="La Spada G."/>
            <person name="La Cono V."/>
            <person name="Yakimov M.M."/>
        </authorList>
    </citation>
    <scope>NUCLEOTIDE SEQUENCE [LARGE SCALE GENOMIC DNA]</scope>
    <source>
        <strain evidence="3">AArc-Sl</strain>
    </source>
</reference>
<name>A0A343TIR6_9EURY</name>
<dbReference type="OrthoDB" id="214756at2157"/>
<dbReference type="KEGG" id="hdf:AArcSl_1357"/>
<dbReference type="Proteomes" id="UP000263012">
    <property type="component" value="Chromosome"/>
</dbReference>
<gene>
    <name evidence="2" type="ORF">AArcSl_1357</name>
</gene>
<evidence type="ECO:0008006" key="4">
    <source>
        <dbReference type="Google" id="ProtNLM"/>
    </source>
</evidence>
<organism evidence="2 3">
    <name type="scientific">Halalkaliarchaeum desulfuricum</name>
    <dbReference type="NCBI Taxonomy" id="2055893"/>
    <lineage>
        <taxon>Archaea</taxon>
        <taxon>Methanobacteriati</taxon>
        <taxon>Methanobacteriota</taxon>
        <taxon>Stenosarchaea group</taxon>
        <taxon>Halobacteria</taxon>
        <taxon>Halobacteriales</taxon>
        <taxon>Haloferacaceae</taxon>
        <taxon>Halalkaliarchaeum</taxon>
    </lineage>
</organism>
<feature type="region of interest" description="Disordered" evidence="1">
    <location>
        <begin position="63"/>
        <end position="84"/>
    </location>
</feature>